<dbReference type="AlphaFoldDB" id="A0A2A2CD40"/>
<keyword evidence="1" id="KW-0132">Cell division</keyword>
<reference evidence="1 2" key="1">
    <citation type="submission" date="2016-12" db="EMBL/GenBank/DDBJ databases">
        <title>Real-Time Genomic Investigation Underlying the Public Health Response to a Shiga Toxin-Producing Escherichia Coli O26:H11 Outbreak in a Nursery.</title>
        <authorList>
            <person name="Ferdous M."/>
            <person name="Moran-Gilad J."/>
            <person name="Rossen J.W."/>
            <person name="Gdalevich M."/>
        </authorList>
    </citation>
    <scope>NUCLEOTIDE SEQUENCE [LARGE SCALE GENOMIC DNA]</scope>
    <source>
        <strain evidence="1 2">STEC 514-2</strain>
    </source>
</reference>
<dbReference type="Proteomes" id="UP000218543">
    <property type="component" value="Unassembled WGS sequence"/>
</dbReference>
<organism evidence="1 2">
    <name type="scientific">Escherichia coli</name>
    <dbReference type="NCBI Taxonomy" id="562"/>
    <lineage>
        <taxon>Bacteria</taxon>
        <taxon>Pseudomonadati</taxon>
        <taxon>Pseudomonadota</taxon>
        <taxon>Gammaproteobacteria</taxon>
        <taxon>Enterobacterales</taxon>
        <taxon>Enterobacteriaceae</taxon>
        <taxon>Escherichia</taxon>
    </lineage>
</organism>
<protein>
    <submittedName>
        <fullName evidence="1">Host cell division inhibitor Icd-like protein</fullName>
    </submittedName>
</protein>
<gene>
    <name evidence="1" type="ORF">BTQ06_09665</name>
</gene>
<sequence length="561" mass="61996">MDERTRTRSARNDRLTYIGQMMNIKKAAPKWSHLSEQLTHCAVCVNNHKLGHDNRDQAGGQLSCLLGPYCAAIFIRSEREYFFRNSSRTKAHGANLSDSCSSAIFSCSLFVFCDGVLVDSLLVIVCTCKAMRRSTSRHGADVFYPLGSIPRCCNSFRSTRLIQVAKEVSPSAFAASSSCALNSSGSRIWYGGDRFSNGVDMVITLNYYSYMVITIVLTVIQKTTPRSGGSHTGRLTKPLIEVTIMAIKEHSLLFIHTQTPRKQNNPFHSSVLCTHPGGRFLPDLSRRGYLSTKSSRANFSGGTKRGAGGGIFVLVSSSSSLAQASDCLCRMISSSCVCVSCIGDSVLLVMILPCKAMRRSTSHHGADSDYSDSLVLRRWRRLISPRMAVTINCAVLSPVSFTCSIASTTSCGARACNFCDLLLIWSLSISGSLCDYWNPVYTKKTKTKRLKWIPLSDYTGIQLSVYHSMQTRLKRIAVLSQPLTTNDSESIEVAMRNHITHPQGRDSHNLNKYIWRFIALSTAQPRVIHIEATSEQEARQQSPAGCVMVFAARIRQEVCHA</sequence>
<keyword evidence="1" id="KW-0131">Cell cycle</keyword>
<accession>A0A2A2CD40</accession>
<evidence type="ECO:0000313" key="2">
    <source>
        <dbReference type="Proteomes" id="UP000218543"/>
    </source>
</evidence>
<evidence type="ECO:0000313" key="1">
    <source>
        <dbReference type="EMBL" id="PAU23975.1"/>
    </source>
</evidence>
<proteinExistence type="predicted"/>
<name>A0A2A2CD40_ECOLX</name>
<dbReference type="GO" id="GO:0051301">
    <property type="term" value="P:cell division"/>
    <property type="evidence" value="ECO:0007669"/>
    <property type="project" value="UniProtKB-KW"/>
</dbReference>
<comment type="caution">
    <text evidence="1">The sequence shown here is derived from an EMBL/GenBank/DDBJ whole genome shotgun (WGS) entry which is preliminary data.</text>
</comment>
<dbReference type="NCBIfam" id="NF033153">
    <property type="entry name" value="phage_ICD_like"/>
    <property type="match status" value="1"/>
</dbReference>
<dbReference type="EMBL" id="MRVZ01000028">
    <property type="protein sequence ID" value="PAU23975.1"/>
    <property type="molecule type" value="Genomic_DNA"/>
</dbReference>